<dbReference type="AlphaFoldDB" id="A0A7K0BZB9"/>
<dbReference type="InterPro" id="IPR009100">
    <property type="entry name" value="AcylCoA_DH/oxidase_NM_dom_sf"/>
</dbReference>
<evidence type="ECO:0000313" key="4">
    <source>
        <dbReference type="EMBL" id="MQY06535.1"/>
    </source>
</evidence>
<dbReference type="Proteomes" id="UP000487268">
    <property type="component" value="Unassembled WGS sequence"/>
</dbReference>
<dbReference type="InterPro" id="IPR013786">
    <property type="entry name" value="AcylCoA_DH/ox_N"/>
</dbReference>
<dbReference type="EC" id="1.14.14.12" evidence="4"/>
<dbReference type="InterPro" id="IPR013107">
    <property type="entry name" value="Acyl-CoA_DH_C"/>
</dbReference>
<dbReference type="InterPro" id="IPR037069">
    <property type="entry name" value="AcylCoA_DH/ox_N_sf"/>
</dbReference>
<dbReference type="Pfam" id="PF08028">
    <property type="entry name" value="Acyl-CoA_dh_2"/>
    <property type="match status" value="1"/>
</dbReference>
<dbReference type="GO" id="GO:0003995">
    <property type="term" value="F:acyl-CoA dehydrogenase activity"/>
    <property type="evidence" value="ECO:0007669"/>
    <property type="project" value="TreeGrafter"/>
</dbReference>
<evidence type="ECO:0000313" key="5">
    <source>
        <dbReference type="Proteomes" id="UP000487268"/>
    </source>
</evidence>
<keyword evidence="5" id="KW-1185">Reference proteome</keyword>
<reference evidence="4 5" key="1">
    <citation type="submission" date="2019-10" db="EMBL/GenBank/DDBJ databases">
        <title>Actinomadura rubteroloni sp. nov. and Actinomadura macrotermitis sp. nov., isolated from the gut of fungus growing-termite Macrotermes natalensis.</title>
        <authorList>
            <person name="Benndorf R."/>
            <person name="Martin K."/>
            <person name="Kuefner M."/>
            <person name="De Beer W."/>
            <person name="Kaster A.-K."/>
            <person name="Vollmers J."/>
            <person name="Poulsen M."/>
            <person name="Beemelmanns C."/>
        </authorList>
    </citation>
    <scope>NUCLEOTIDE SEQUENCE [LARGE SCALE GENOMIC DNA]</scope>
    <source>
        <strain evidence="4 5">RB68</strain>
    </source>
</reference>
<dbReference type="InterPro" id="IPR046373">
    <property type="entry name" value="Acyl-CoA_Oxase/DH_mid-dom_sf"/>
</dbReference>
<keyword evidence="1 4" id="KW-0560">Oxidoreductase</keyword>
<dbReference type="Gene3D" id="1.10.540.10">
    <property type="entry name" value="Acyl-CoA dehydrogenase/oxidase, N-terminal domain"/>
    <property type="match status" value="1"/>
</dbReference>
<dbReference type="PIRSF" id="PIRSF016578">
    <property type="entry name" value="HsaA"/>
    <property type="match status" value="1"/>
</dbReference>
<dbReference type="GO" id="GO:0050660">
    <property type="term" value="F:flavin adenine dinucleotide binding"/>
    <property type="evidence" value="ECO:0007669"/>
    <property type="project" value="InterPro"/>
</dbReference>
<dbReference type="Gene3D" id="1.20.140.10">
    <property type="entry name" value="Butyryl-CoA Dehydrogenase, subunit A, domain 3"/>
    <property type="match status" value="1"/>
</dbReference>
<dbReference type="RefSeq" id="WP_153535849.1">
    <property type="nucleotide sequence ID" value="NZ_WEGH01000003.1"/>
</dbReference>
<accession>A0A7K0BZB9</accession>
<evidence type="ECO:0000259" key="2">
    <source>
        <dbReference type="Pfam" id="PF02771"/>
    </source>
</evidence>
<dbReference type="SUPFAM" id="SSF56645">
    <property type="entry name" value="Acyl-CoA dehydrogenase NM domain-like"/>
    <property type="match status" value="1"/>
</dbReference>
<gene>
    <name evidence="4" type="primary">hsaA_2</name>
    <name evidence="4" type="ORF">ACRB68_46270</name>
</gene>
<dbReference type="GO" id="GO:0036383">
    <property type="term" value="F:3-hydroxy-9,10-secoandrosta-1,3,5(10)-triene-9,17-dione monooxygenase activity"/>
    <property type="evidence" value="ECO:0007669"/>
    <property type="project" value="UniProtKB-EC"/>
</dbReference>
<protein>
    <submittedName>
        <fullName evidence="4">Flavin-dependent monooxygenase, oxygenase subunit HsaA</fullName>
        <ecNumber evidence="4">1.14.14.12</ecNumber>
    </submittedName>
</protein>
<dbReference type="PANTHER" id="PTHR43884:SF12">
    <property type="entry name" value="ISOVALERYL-COA DEHYDROGENASE, MITOCHONDRIAL-RELATED"/>
    <property type="match status" value="1"/>
</dbReference>
<dbReference type="Pfam" id="PF02771">
    <property type="entry name" value="Acyl-CoA_dh_N"/>
    <property type="match status" value="1"/>
</dbReference>
<dbReference type="Gene3D" id="2.40.110.10">
    <property type="entry name" value="Butyryl-CoA Dehydrogenase, subunit A, domain 2"/>
    <property type="match status" value="1"/>
</dbReference>
<dbReference type="OrthoDB" id="3404950at2"/>
<feature type="domain" description="Acyl-CoA dehydrogenase/oxidase N-terminal" evidence="2">
    <location>
        <begin position="16"/>
        <end position="100"/>
    </location>
</feature>
<name>A0A7K0BZB9_9ACTN</name>
<feature type="domain" description="Acyl-CoA dehydrogenase C-terminal" evidence="3">
    <location>
        <begin position="232"/>
        <end position="358"/>
    </location>
</feature>
<dbReference type="SUPFAM" id="SSF47203">
    <property type="entry name" value="Acyl-CoA dehydrogenase C-terminal domain-like"/>
    <property type="match status" value="1"/>
</dbReference>
<organism evidence="4 5">
    <name type="scientific">Actinomadura macrotermitis</name>
    <dbReference type="NCBI Taxonomy" id="2585200"/>
    <lineage>
        <taxon>Bacteria</taxon>
        <taxon>Bacillati</taxon>
        <taxon>Actinomycetota</taxon>
        <taxon>Actinomycetes</taxon>
        <taxon>Streptosporangiales</taxon>
        <taxon>Thermomonosporaceae</taxon>
        <taxon>Actinomadura</taxon>
    </lineage>
</organism>
<evidence type="ECO:0000256" key="1">
    <source>
        <dbReference type="ARBA" id="ARBA00023002"/>
    </source>
</evidence>
<keyword evidence="4" id="KW-0503">Monooxygenase</keyword>
<dbReference type="PANTHER" id="PTHR43884">
    <property type="entry name" value="ACYL-COA DEHYDROGENASE"/>
    <property type="match status" value="1"/>
</dbReference>
<sequence length="381" mass="40149">MTRGNDLLVRARKLAPQLAERARAAEELRRLPEETVRDMADAGFLEVLVPKSRGGAELDLADLAGIARELGSGCASTGWVAAIYMLHNWVLSLFPEKAQDEVFAERPYAFAPCALAPTGRARPVDGGHRVTGRWSWGTGVMHADWVMVGAPAEAGPTVFLLPAAEVVVHDVWFTSGMRATGSNDIEVRDRFVPAHRAVPLADLVRGAAPGAASHEGAAYRRPLVPMLALAGAAPVLGAAEGLLARFQERLGERVSAYSGTRQADRTGAQIRLGRATAELAAAGLLLDDAIAALQARTGGAGLLERARARLAATQVVATARGVVNDIALAAGASAQLMHMPFQRVQRDVATISGHLAFDLDDTYALYGRVALGLDPGPATLV</sequence>
<dbReference type="EMBL" id="WEGH01000003">
    <property type="protein sequence ID" value="MQY06535.1"/>
    <property type="molecule type" value="Genomic_DNA"/>
</dbReference>
<proteinExistence type="predicted"/>
<comment type="caution">
    <text evidence="4">The sequence shown here is derived from an EMBL/GenBank/DDBJ whole genome shotgun (WGS) entry which is preliminary data.</text>
</comment>
<evidence type="ECO:0000259" key="3">
    <source>
        <dbReference type="Pfam" id="PF08028"/>
    </source>
</evidence>
<dbReference type="InterPro" id="IPR036250">
    <property type="entry name" value="AcylCo_DH-like_C"/>
</dbReference>